<gene>
    <name evidence="1" type="ORF">BGZ97_010686</name>
</gene>
<reference evidence="1" key="1">
    <citation type="journal article" date="2020" name="Fungal Divers.">
        <title>Resolving the Mortierellaceae phylogeny through synthesis of multi-gene phylogenetics and phylogenomics.</title>
        <authorList>
            <person name="Vandepol N."/>
            <person name="Liber J."/>
            <person name="Desiro A."/>
            <person name="Na H."/>
            <person name="Kennedy M."/>
            <person name="Barry K."/>
            <person name="Grigoriev I.V."/>
            <person name="Miller A.N."/>
            <person name="O'Donnell K."/>
            <person name="Stajich J.E."/>
            <person name="Bonito G."/>
        </authorList>
    </citation>
    <scope>NUCLEOTIDE SEQUENCE</scope>
    <source>
        <strain evidence="1">NVP60</strain>
    </source>
</reference>
<dbReference type="EMBL" id="JAAAIN010005654">
    <property type="protein sequence ID" value="KAG0273530.1"/>
    <property type="molecule type" value="Genomic_DNA"/>
</dbReference>
<evidence type="ECO:0000313" key="1">
    <source>
        <dbReference type="EMBL" id="KAG0273530.1"/>
    </source>
</evidence>
<evidence type="ECO:0000313" key="2">
    <source>
        <dbReference type="Proteomes" id="UP000823405"/>
    </source>
</evidence>
<organism evidence="1 2">
    <name type="scientific">Linnemannia gamsii</name>
    <dbReference type="NCBI Taxonomy" id="64522"/>
    <lineage>
        <taxon>Eukaryota</taxon>
        <taxon>Fungi</taxon>
        <taxon>Fungi incertae sedis</taxon>
        <taxon>Mucoromycota</taxon>
        <taxon>Mortierellomycotina</taxon>
        <taxon>Mortierellomycetes</taxon>
        <taxon>Mortierellales</taxon>
        <taxon>Mortierellaceae</taxon>
        <taxon>Linnemannia</taxon>
    </lineage>
</organism>
<sequence>MAALADSMPNQFGYQALQGYVNRRIAYTKAAASARNRGVPCLQVPPEFPINNQSSSRYAINNFIRTDGLELQVLAYDTRSRYQHASTFDPIMRIEKVLPDHATIMQIFNGHFPRCVGWDPGEL</sequence>
<keyword evidence="2" id="KW-1185">Reference proteome</keyword>
<feature type="non-terminal residue" evidence="1">
    <location>
        <position position="123"/>
    </location>
</feature>
<dbReference type="AlphaFoldDB" id="A0A9P6UDT0"/>
<comment type="caution">
    <text evidence="1">The sequence shown here is derived from an EMBL/GenBank/DDBJ whole genome shotgun (WGS) entry which is preliminary data.</text>
</comment>
<accession>A0A9P6UDT0</accession>
<proteinExistence type="predicted"/>
<dbReference type="OrthoDB" id="2449598at2759"/>
<name>A0A9P6UDT0_9FUNG</name>
<protein>
    <submittedName>
        <fullName evidence="1">Uncharacterized protein</fullName>
    </submittedName>
</protein>
<dbReference type="Proteomes" id="UP000823405">
    <property type="component" value="Unassembled WGS sequence"/>
</dbReference>